<protein>
    <submittedName>
        <fullName evidence="2">Reticulocyte-binding protein 2 homolog a</fullName>
    </submittedName>
</protein>
<feature type="compositionally biased region" description="Polar residues" evidence="1">
    <location>
        <begin position="413"/>
        <end position="430"/>
    </location>
</feature>
<feature type="compositionally biased region" description="Polar residues" evidence="1">
    <location>
        <begin position="276"/>
        <end position="285"/>
    </location>
</feature>
<feature type="compositionally biased region" description="Polar residues" evidence="1">
    <location>
        <begin position="362"/>
        <end position="372"/>
    </location>
</feature>
<evidence type="ECO:0000313" key="3">
    <source>
        <dbReference type="Proteomes" id="UP000517252"/>
    </source>
</evidence>
<name>A0A6V8QXS0_TRIAP</name>
<feature type="compositionally biased region" description="Basic and acidic residues" evidence="1">
    <location>
        <begin position="261"/>
        <end position="271"/>
    </location>
</feature>
<feature type="compositionally biased region" description="Basic and acidic residues" evidence="1">
    <location>
        <begin position="330"/>
        <end position="347"/>
    </location>
</feature>
<evidence type="ECO:0000313" key="2">
    <source>
        <dbReference type="EMBL" id="GFP56822.1"/>
    </source>
</evidence>
<dbReference type="OrthoDB" id="5386674at2759"/>
<comment type="caution">
    <text evidence="2">The sequence shown here is derived from an EMBL/GenBank/DDBJ whole genome shotgun (WGS) entry which is preliminary data.</text>
</comment>
<evidence type="ECO:0000256" key="1">
    <source>
        <dbReference type="SAM" id="MobiDB-lite"/>
    </source>
</evidence>
<feature type="region of interest" description="Disordered" evidence="1">
    <location>
        <begin position="259"/>
        <end position="464"/>
    </location>
</feature>
<sequence length="488" mass="53932">MPITQIVPLTINISSTNLGLDATTETGSKPVLKAVSFDVPPSGDEDERRSICQSPSWEAYGRRKKTEKKDVKKEQKKEQLKREQQKKEEERKEQERKEQLKKEQLKKEQLKKEQLKKEQLKKEQLEKEQRKKEQQVKATKREKEESMLRNALIKKKRLSKQPPPSSPHAIDQANRMTSAAALAASRDRQRPSSALEFTTPSGDDMPSRPHHGRSGSFTSLIRSPFESRRASLETSRPSETGFIGGIKLEIQRHAAYQKTVEGPEKMDESKIHPALRTNNAHNQKWSAPPARPNPESQRRAYPPITRHPAAAAKTRSLISSAEMDASDAGTMDRWRAFVGLKPKDSGESSKAATQQQASKQSVMTSDATTSASALPPPQTNAKEKPAVVAASQTSRGPDISQPNLPNGSGKPLDQSSKPKLTVSTAILPSNSPVPAPRPQPREKTARPTLVSSPDAIFATSPTSSKLKEKLTSELEFSIICVFTTLAGT</sequence>
<gene>
    <name evidence="2" type="ORF">TASIC1_0007031400</name>
</gene>
<dbReference type="AlphaFoldDB" id="A0A6V8QXS0"/>
<organism evidence="2 3">
    <name type="scientific">Trichoderma asperellum</name>
    <name type="common">Filamentous fungus</name>
    <dbReference type="NCBI Taxonomy" id="101201"/>
    <lineage>
        <taxon>Eukaryota</taxon>
        <taxon>Fungi</taxon>
        <taxon>Dikarya</taxon>
        <taxon>Ascomycota</taxon>
        <taxon>Pezizomycotina</taxon>
        <taxon>Sordariomycetes</taxon>
        <taxon>Hypocreomycetidae</taxon>
        <taxon>Hypocreales</taxon>
        <taxon>Hypocreaceae</taxon>
        <taxon>Trichoderma</taxon>
    </lineage>
</organism>
<feature type="compositionally biased region" description="Polar residues" evidence="1">
    <location>
        <begin position="390"/>
        <end position="406"/>
    </location>
</feature>
<feature type="compositionally biased region" description="Basic and acidic residues" evidence="1">
    <location>
        <begin position="67"/>
        <end position="147"/>
    </location>
</feature>
<feature type="compositionally biased region" description="Polar residues" evidence="1">
    <location>
        <begin position="191"/>
        <end position="201"/>
    </location>
</feature>
<reference evidence="2 3" key="1">
    <citation type="submission" date="2020-07" db="EMBL/GenBank/DDBJ databases">
        <title>Trichoderma asperellum IC-1 whole genome shotgun sequence.</title>
        <authorList>
            <person name="Kanamasa S."/>
            <person name="Takahashi H."/>
        </authorList>
    </citation>
    <scope>NUCLEOTIDE SEQUENCE [LARGE SCALE GENOMIC DNA]</scope>
    <source>
        <strain evidence="2 3">IC-1</strain>
    </source>
</reference>
<proteinExistence type="predicted"/>
<feature type="compositionally biased region" description="Low complexity" evidence="1">
    <location>
        <begin position="348"/>
        <end position="361"/>
    </location>
</feature>
<dbReference type="EMBL" id="BLZH01000007">
    <property type="protein sequence ID" value="GFP56822.1"/>
    <property type="molecule type" value="Genomic_DNA"/>
</dbReference>
<accession>A0A6V8QXS0</accession>
<feature type="region of interest" description="Disordered" evidence="1">
    <location>
        <begin position="33"/>
        <end position="245"/>
    </location>
</feature>
<dbReference type="Proteomes" id="UP000517252">
    <property type="component" value="Unassembled WGS sequence"/>
</dbReference>